<proteinExistence type="predicted"/>
<dbReference type="EMBL" id="FPCG01000002">
    <property type="protein sequence ID" value="SFV21503.1"/>
    <property type="molecule type" value="Genomic_DNA"/>
</dbReference>
<keyword evidence="1" id="KW-0472">Membrane</keyword>
<dbReference type="PANTHER" id="PTHR38441">
    <property type="entry name" value="INTEGRAL MEMBRANE PROTEIN-RELATED"/>
    <property type="match status" value="1"/>
</dbReference>
<dbReference type="AlphaFoldDB" id="A0A1I7MHU2"/>
<dbReference type="Proteomes" id="UP000198881">
    <property type="component" value="Unassembled WGS sequence"/>
</dbReference>
<dbReference type="RefSeq" id="WP_091695089.1">
    <property type="nucleotide sequence ID" value="NZ_FPCG01000002.1"/>
</dbReference>
<feature type="transmembrane region" description="Helical" evidence="1">
    <location>
        <begin position="36"/>
        <end position="58"/>
    </location>
</feature>
<dbReference type="Pfam" id="PF04341">
    <property type="entry name" value="DUF485"/>
    <property type="match status" value="1"/>
</dbReference>
<organism evidence="2 3">
    <name type="scientific">Micrococcus terreus</name>
    <dbReference type="NCBI Taxonomy" id="574650"/>
    <lineage>
        <taxon>Bacteria</taxon>
        <taxon>Bacillati</taxon>
        <taxon>Actinomycetota</taxon>
        <taxon>Actinomycetes</taxon>
        <taxon>Micrococcales</taxon>
        <taxon>Micrococcaceae</taxon>
        <taxon>Micrococcus</taxon>
    </lineage>
</organism>
<dbReference type="InterPro" id="IPR007436">
    <property type="entry name" value="DUF485"/>
</dbReference>
<dbReference type="STRING" id="574650.SAMN04487966_102389"/>
<protein>
    <submittedName>
        <fullName evidence="2">Uncharacterized membrane protein, DUF485 family</fullName>
    </submittedName>
</protein>
<evidence type="ECO:0000256" key="1">
    <source>
        <dbReference type="SAM" id="Phobius"/>
    </source>
</evidence>
<evidence type="ECO:0000313" key="2">
    <source>
        <dbReference type="EMBL" id="SFV21503.1"/>
    </source>
</evidence>
<sequence>MTSTHSAQTGPPPGIDFQQVQASPEFSQLRRTQRSFAFPMAVVFLVWYFVYVLLAAYAPEFMAIKVWGNINVGIVLGLLQFVSTFAITAAYVSFSNRRLDPQAVAIREDLEDRLAQGASSREGEVR</sequence>
<dbReference type="OrthoDB" id="3543412at2"/>
<gene>
    <name evidence="2" type="ORF">SAMN04487966_102389</name>
</gene>
<keyword evidence="1" id="KW-0812">Transmembrane</keyword>
<evidence type="ECO:0000313" key="3">
    <source>
        <dbReference type="Proteomes" id="UP000198881"/>
    </source>
</evidence>
<reference evidence="2 3" key="1">
    <citation type="submission" date="2016-10" db="EMBL/GenBank/DDBJ databases">
        <authorList>
            <person name="de Groot N.N."/>
        </authorList>
    </citation>
    <scope>NUCLEOTIDE SEQUENCE [LARGE SCALE GENOMIC DNA]</scope>
    <source>
        <strain evidence="2 3">CGMCC 1.7054</strain>
    </source>
</reference>
<keyword evidence="3" id="KW-1185">Reference proteome</keyword>
<name>A0A1I7MHU2_9MICC</name>
<feature type="transmembrane region" description="Helical" evidence="1">
    <location>
        <begin position="70"/>
        <end position="92"/>
    </location>
</feature>
<keyword evidence="1" id="KW-1133">Transmembrane helix</keyword>
<accession>A0A1I7MHU2</accession>
<dbReference type="PANTHER" id="PTHR38441:SF1">
    <property type="entry name" value="MEMBRANE PROTEIN"/>
    <property type="match status" value="1"/>
</dbReference>